<evidence type="ECO:0000256" key="2">
    <source>
        <dbReference type="SAM" id="Phobius"/>
    </source>
</evidence>
<reference evidence="3 4" key="1">
    <citation type="submission" date="2014-04" db="EMBL/GenBank/DDBJ databases">
        <title>Genome evolution of avian class.</title>
        <authorList>
            <person name="Zhang G."/>
            <person name="Li C."/>
        </authorList>
    </citation>
    <scope>NUCLEOTIDE SEQUENCE [LARGE SCALE GENOMIC DNA]</scope>
    <source>
        <strain evidence="3">BGI_N307</strain>
    </source>
</reference>
<dbReference type="EMBL" id="KL215366">
    <property type="protein sequence ID" value="KFV64408.1"/>
    <property type="molecule type" value="Genomic_DNA"/>
</dbReference>
<accession>A0A093G5P2</accession>
<dbReference type="SUPFAM" id="SSF47473">
    <property type="entry name" value="EF-hand"/>
    <property type="match status" value="1"/>
</dbReference>
<dbReference type="PANTHER" id="PTHR11639">
    <property type="entry name" value="S100 CALCIUM-BINDING PROTEIN"/>
    <property type="match status" value="1"/>
</dbReference>
<dbReference type="Proteomes" id="UP000053875">
    <property type="component" value="Unassembled WGS sequence"/>
</dbReference>
<evidence type="ECO:0000256" key="1">
    <source>
        <dbReference type="ARBA" id="ARBA00007323"/>
    </source>
</evidence>
<sequence length="54" mass="6205">QNQRDPMALDKIMKDLDQCRDGRVGFQGFFSLVAGLTIACNDYFVLHMKQKGRK</sequence>
<organism evidence="3 4">
    <name type="scientific">Dryobates pubescens</name>
    <name type="common">Downy woodpecker</name>
    <name type="synonym">Picoides pubescens</name>
    <dbReference type="NCBI Taxonomy" id="118200"/>
    <lineage>
        <taxon>Eukaryota</taxon>
        <taxon>Metazoa</taxon>
        <taxon>Chordata</taxon>
        <taxon>Craniata</taxon>
        <taxon>Vertebrata</taxon>
        <taxon>Euteleostomi</taxon>
        <taxon>Archelosauria</taxon>
        <taxon>Archosauria</taxon>
        <taxon>Dinosauria</taxon>
        <taxon>Saurischia</taxon>
        <taxon>Theropoda</taxon>
        <taxon>Coelurosauria</taxon>
        <taxon>Aves</taxon>
        <taxon>Neognathae</taxon>
        <taxon>Neoaves</taxon>
        <taxon>Telluraves</taxon>
        <taxon>Coraciimorphae</taxon>
        <taxon>Piciformes</taxon>
        <taxon>Picidae</taxon>
        <taxon>Dryobates</taxon>
    </lineage>
</organism>
<gene>
    <name evidence="3" type="ORF">N307_14970</name>
</gene>
<name>A0A093G5P2_DRYPU</name>
<protein>
    <submittedName>
        <fullName evidence="3">Protein S100-A10</fullName>
    </submittedName>
</protein>
<proteinExistence type="inferred from homology"/>
<dbReference type="Gene3D" id="1.10.238.10">
    <property type="entry name" value="EF-hand"/>
    <property type="match status" value="1"/>
</dbReference>
<dbReference type="PANTHER" id="PTHR11639:SF74">
    <property type="entry name" value="PROTEIN S100-A10"/>
    <property type="match status" value="1"/>
</dbReference>
<dbReference type="AlphaFoldDB" id="A0A093G5P2"/>
<feature type="transmembrane region" description="Helical" evidence="2">
    <location>
        <begin position="24"/>
        <end position="46"/>
    </location>
</feature>
<dbReference type="GO" id="GO:0005509">
    <property type="term" value="F:calcium ion binding"/>
    <property type="evidence" value="ECO:0007669"/>
    <property type="project" value="TreeGrafter"/>
</dbReference>
<keyword evidence="2" id="KW-1133">Transmembrane helix</keyword>
<feature type="non-terminal residue" evidence="3">
    <location>
        <position position="54"/>
    </location>
</feature>
<feature type="non-terminal residue" evidence="3">
    <location>
        <position position="1"/>
    </location>
</feature>
<keyword evidence="2" id="KW-0472">Membrane</keyword>
<evidence type="ECO:0000313" key="3">
    <source>
        <dbReference type="EMBL" id="KFV64408.1"/>
    </source>
</evidence>
<dbReference type="STRING" id="118200.A0A093G5P2"/>
<keyword evidence="4" id="KW-1185">Reference proteome</keyword>
<comment type="similarity">
    <text evidence="1">Belongs to the S-100 family.</text>
</comment>
<dbReference type="GO" id="GO:0005737">
    <property type="term" value="C:cytoplasm"/>
    <property type="evidence" value="ECO:0007669"/>
    <property type="project" value="TreeGrafter"/>
</dbReference>
<evidence type="ECO:0000313" key="4">
    <source>
        <dbReference type="Proteomes" id="UP000053875"/>
    </source>
</evidence>
<dbReference type="InterPro" id="IPR011992">
    <property type="entry name" value="EF-hand-dom_pair"/>
</dbReference>
<dbReference type="GO" id="GO:0005615">
    <property type="term" value="C:extracellular space"/>
    <property type="evidence" value="ECO:0007669"/>
    <property type="project" value="TreeGrafter"/>
</dbReference>
<keyword evidence="2" id="KW-0812">Transmembrane</keyword>
<dbReference type="GO" id="GO:0048306">
    <property type="term" value="F:calcium-dependent protein binding"/>
    <property type="evidence" value="ECO:0007669"/>
    <property type="project" value="TreeGrafter"/>
</dbReference>